<evidence type="ECO:0000256" key="3">
    <source>
        <dbReference type="ARBA" id="ARBA00022431"/>
    </source>
</evidence>
<dbReference type="GO" id="GO:0039615">
    <property type="term" value="C:T=1 icosahedral viral capsid"/>
    <property type="evidence" value="ECO:0007669"/>
    <property type="project" value="UniProtKB-UniRule"/>
</dbReference>
<keyword evidence="5 6" id="KW-0946">Virion</keyword>
<reference evidence="8" key="1">
    <citation type="submission" date="2019-07" db="EMBL/GenBank/DDBJ databases">
        <title>Diverse anelloviruses in bone marrow specimens from hematologic patients.</title>
        <authorList>
            <person name="Wang X."/>
            <person name="Zhang W."/>
        </authorList>
    </citation>
    <scope>NUCLEOTIDE SEQUENCE</scope>
    <source>
        <strain evidence="8">Chzj69</strain>
    </source>
</reference>
<evidence type="ECO:0000256" key="6">
    <source>
        <dbReference type="RuleBase" id="RU361230"/>
    </source>
</evidence>
<accession>A0A6M4DTY6</accession>
<evidence type="ECO:0000256" key="5">
    <source>
        <dbReference type="ARBA" id="ARBA00022844"/>
    </source>
</evidence>
<organism evidence="8">
    <name type="scientific">TTV-like mini virus</name>
    <dbReference type="NCBI Taxonomy" id="93678"/>
    <lineage>
        <taxon>Viruses</taxon>
        <taxon>Monodnaviria</taxon>
        <taxon>Shotokuvirae</taxon>
        <taxon>Commensaviricota</taxon>
        <taxon>Cardeaviricetes</taxon>
        <taxon>Sanitavirales</taxon>
        <taxon>Anelloviridae</taxon>
        <taxon>Betatorquevirus</taxon>
    </lineage>
</organism>
<feature type="region of interest" description="Disordered" evidence="7">
    <location>
        <begin position="593"/>
        <end position="613"/>
    </location>
</feature>
<evidence type="ECO:0000256" key="4">
    <source>
        <dbReference type="ARBA" id="ARBA00022561"/>
    </source>
</evidence>
<keyword evidence="3 6" id="KW-1140">T=1 icosahedral capsid protein</keyword>
<evidence type="ECO:0000256" key="7">
    <source>
        <dbReference type="SAM" id="MobiDB-lite"/>
    </source>
</evidence>
<sequence>MPPYRYGYYYQRRYRKRRPYFRRRGIRKTIRRRWRKRKYRRRRKVNFKFFKTYKKKLKTIKVKQWQPKQIVKCKIKGTKCLIQGSPLRSSNNFIQYIYSYTPEYQPGGGGWTLIVHSLETLFEDYEHLQNIWTTSNAGLPLSRYLGCKMRFYQAPETDYVVTYDNCWPMVDTPLSHADASPGFMLQKKHKIVIPSVLTKRKRKPYKQVWIKPPAQMYNHWYFTKDICKTPLVLLTATTCSLTNPFAKPEAKSNNISLKCLNVRLFQNTNFQHPPETTYYSPKTTDSNPPENIYLYASTATYTNATVNDLIPLGNTKENIFGPEYKNLQKIEDIKLSNLSNPFNKHYFSDEEYYLYYSTLDFTKMFHEKKQNKKIREISTIQVMESKTIITVRYNPDKDTGKDNKIYLVKNFSNDGWKPPTDDNLIIEGFPLYYALWGWLDWQNRDFIDGYEPYGDLQSPPIQPSYYSNQNWFPKTTYQEQSIQKICDTGPFAPKTPWNHYLQIKYNYTFYFKWGGCPKDLKKAYDPCLQPKWPTPDNITPATEISNPSTSPSTYFYSWDWKEDYIKKKAIKRIADHTPINENILSITDSKYNPKPLQKKTKTQTSETEEEEEEEELLQQLLKLKKQRQHLQQLLQLTGTK</sequence>
<evidence type="ECO:0000256" key="2">
    <source>
        <dbReference type="ARBA" id="ARBA00006131"/>
    </source>
</evidence>
<comment type="similarity">
    <text evidence="2 6">Belongs to the anelloviridae capsid protein family.</text>
</comment>
<comment type="subcellular location">
    <subcellularLocation>
        <location evidence="1 6">Virion</location>
    </subcellularLocation>
</comment>
<dbReference type="EMBL" id="MN165096">
    <property type="protein sequence ID" value="QJQ71586.1"/>
    <property type="molecule type" value="Genomic_DNA"/>
</dbReference>
<name>A0A6M4DTY6_9VIRU</name>
<dbReference type="InterPro" id="IPR004219">
    <property type="entry name" value="TTvirus_Unk"/>
</dbReference>
<dbReference type="Pfam" id="PF02956">
    <property type="entry name" value="TT_ORF1"/>
    <property type="match status" value="1"/>
</dbReference>
<protein>
    <recommendedName>
        <fullName evidence="6">Capsid protein</fullName>
    </recommendedName>
</protein>
<keyword evidence="4 6" id="KW-0167">Capsid protein</keyword>
<proteinExistence type="inferred from homology"/>
<comment type="function">
    <text evidence="6">Self-assembles to form an icosahedral capsid.</text>
</comment>
<evidence type="ECO:0000256" key="1">
    <source>
        <dbReference type="ARBA" id="ARBA00004328"/>
    </source>
</evidence>
<evidence type="ECO:0000313" key="8">
    <source>
        <dbReference type="EMBL" id="QJQ71586.1"/>
    </source>
</evidence>